<gene>
    <name evidence="2" type="ORF">SCF082_LOCUS16597</name>
</gene>
<keyword evidence="2" id="KW-0378">Hydrolase</keyword>
<evidence type="ECO:0000313" key="2">
    <source>
        <dbReference type="EMBL" id="CAK9024364.1"/>
    </source>
</evidence>
<accession>A0ABP0KCS6</accession>
<keyword evidence="2" id="KW-0067">ATP-binding</keyword>
<keyword evidence="2" id="KW-0347">Helicase</keyword>
<evidence type="ECO:0000313" key="3">
    <source>
        <dbReference type="Proteomes" id="UP001642464"/>
    </source>
</evidence>
<feature type="region of interest" description="Disordered" evidence="1">
    <location>
        <begin position="90"/>
        <end position="115"/>
    </location>
</feature>
<organism evidence="2 3">
    <name type="scientific">Durusdinium trenchii</name>
    <dbReference type="NCBI Taxonomy" id="1381693"/>
    <lineage>
        <taxon>Eukaryota</taxon>
        <taxon>Sar</taxon>
        <taxon>Alveolata</taxon>
        <taxon>Dinophyceae</taxon>
        <taxon>Suessiales</taxon>
        <taxon>Symbiodiniaceae</taxon>
        <taxon>Durusdinium</taxon>
    </lineage>
</organism>
<keyword evidence="2" id="KW-0547">Nucleotide-binding</keyword>
<dbReference type="Proteomes" id="UP001642464">
    <property type="component" value="Unassembled WGS sequence"/>
</dbReference>
<dbReference type="EMBL" id="CAXAMM010010857">
    <property type="protein sequence ID" value="CAK9024364.1"/>
    <property type="molecule type" value="Genomic_DNA"/>
</dbReference>
<sequence>MAASNLQRLWEECAGAVASMVASFDNASNAEDPLKLVEFIEKVDAHQKVEFETGEKARASGQAQDEETHAKALRNSDKVDVNQQVECESGKEARENMEAQDGENQAEELSSDSDEEYTLPMRVRKNLSFVTEQDMELRQVREIATMLRDRPLFPADPADAEALRSWVDVDSGIRLPLAHCAFRRCRWIGAGLEELQRHLCQSHGDCLPGGPHCCAAESATCQDNMAWYCAGMRHKKQQNMSLVGPSVDRRTIALMRQAYASETVEMLICFCRAAKKIKVRPSEESEISYRFGGELLRLGDQVLHLNFALEDFKRSYGDGPAFQDARDLADDVWVRQLLFEDGKKLQVLCCPEDVANCGQHSPGDICHRCRVPICTECWEHLADPAQVGVPMALSNDNFWGYMSAVVVKHEVRFIETLVAIPIWTTTSIFYVEGDRGHLLQEKMGQKRWRTAMRGYVSSFVMPWEDILRQLRDRTTEKEMQELPRSPECLRYLVRFTLANELGPLVGQCEALLVRPGVVLLLLFELIHRGHEAFRGRGPAEALRQQMQSALDRHYPETEAHLPLEERRGLLEVVENETSLWREKASTPGKKPSNGLASALGNPERTCQVLDVNPFADTSFPDVQTAILAKFARKESNVHFANVTVQLDRKFIPQWHAKYFSQVMPFEIPRMVSGPDYPRADRWRRLPDSPEVTPTQFMRTFARRVELQIANSWTAIPIVRSVWYKHMIEAKAVAVGSFRRAGPGASGMEAMDHIQTMQKLYHVLQSGTFTVGKTKKPINGDTSKLPFADGLTDAERAIARKVNYLASHLPGNPLTRRVMGHVQFGARVVYGDCVFMTISLNEHHSALVLRLFRARRSDPFLDTKAAVAQESRRWAGKDVPPLEEPETAACSLPIASAAMRARLAAQNPHAVMSAFQIEVRVRLAQLLGLRMCLRCPDCSCQDRFGSNMLPLGGVFGAAMALGGAIEFQYHSSPHFHFEVFLSNIYQYNTLEQIAQSMSAKALDAKDIFRWYDWVRMERPPHQQTFDVDADRLYDAWWNRFEDAEHDRK</sequence>
<feature type="region of interest" description="Disordered" evidence="1">
    <location>
        <begin position="580"/>
        <end position="599"/>
    </location>
</feature>
<name>A0ABP0KCS6_9DINO</name>
<reference evidence="2 3" key="1">
    <citation type="submission" date="2024-02" db="EMBL/GenBank/DDBJ databases">
        <authorList>
            <person name="Chen Y."/>
            <person name="Shah S."/>
            <person name="Dougan E. K."/>
            <person name="Thang M."/>
            <person name="Chan C."/>
        </authorList>
    </citation>
    <scope>NUCLEOTIDE SEQUENCE [LARGE SCALE GENOMIC DNA]</scope>
</reference>
<protein>
    <submittedName>
        <fullName evidence="2">ATP-dependent DNA helicase</fullName>
    </submittedName>
</protein>
<dbReference type="GO" id="GO:0004386">
    <property type="term" value="F:helicase activity"/>
    <property type="evidence" value="ECO:0007669"/>
    <property type="project" value="UniProtKB-KW"/>
</dbReference>
<evidence type="ECO:0000256" key="1">
    <source>
        <dbReference type="SAM" id="MobiDB-lite"/>
    </source>
</evidence>
<keyword evidence="3" id="KW-1185">Reference proteome</keyword>
<proteinExistence type="predicted"/>
<feature type="compositionally biased region" description="Acidic residues" evidence="1">
    <location>
        <begin position="98"/>
        <end position="115"/>
    </location>
</feature>
<comment type="caution">
    <text evidence="2">The sequence shown here is derived from an EMBL/GenBank/DDBJ whole genome shotgun (WGS) entry which is preliminary data.</text>
</comment>